<sequence>MLRIVTEEILDRLPPDDPEAVRSRADLRRINFLMGNSRWILRQVARHRAVAEKGIVELGAGEGVLLRRLSEFGPATGIDLVPRPPGLAETIAWQVGDALAADRSGGILVANLFLHHFEGEALAALGNLARNFELLVAVEPFRSPRALQLGRGMNAFVGPVTRHDMEASIRAGFRIGELAPALGLGRWRFSERTSWRGGLRVLAWRDA</sequence>
<organism evidence="1 2">
    <name type="scientific">Haloferula sargassicola</name>
    <dbReference type="NCBI Taxonomy" id="490096"/>
    <lineage>
        <taxon>Bacteria</taxon>
        <taxon>Pseudomonadati</taxon>
        <taxon>Verrucomicrobiota</taxon>
        <taxon>Verrucomicrobiia</taxon>
        <taxon>Verrucomicrobiales</taxon>
        <taxon>Verrucomicrobiaceae</taxon>
        <taxon>Haloferula</taxon>
    </lineage>
</organism>
<dbReference type="InterPro" id="IPR029063">
    <property type="entry name" value="SAM-dependent_MTases_sf"/>
</dbReference>
<dbReference type="Gene3D" id="3.40.50.150">
    <property type="entry name" value="Vaccinia Virus protein VP39"/>
    <property type="match status" value="1"/>
</dbReference>
<dbReference type="SUPFAM" id="SSF53335">
    <property type="entry name" value="S-adenosyl-L-methionine-dependent methyltransferases"/>
    <property type="match status" value="1"/>
</dbReference>
<reference evidence="1 2" key="1">
    <citation type="submission" date="2024-02" db="EMBL/GenBank/DDBJ databases">
        <title>Haloferula sargassicola NBRC 104335.</title>
        <authorList>
            <person name="Ichikawa N."/>
            <person name="Katano-Makiyama Y."/>
            <person name="Hidaka K."/>
        </authorList>
    </citation>
    <scope>NUCLEOTIDE SEQUENCE [LARGE SCALE GENOMIC DNA]</scope>
    <source>
        <strain evidence="1 2">NBRC 104335</strain>
    </source>
</reference>
<gene>
    <name evidence="1" type="ORF">Hsar01_02226</name>
</gene>
<keyword evidence="2" id="KW-1185">Reference proteome</keyword>
<name>A0ABP9UN40_9BACT</name>
<dbReference type="Proteomes" id="UP001476282">
    <property type="component" value="Unassembled WGS sequence"/>
</dbReference>
<dbReference type="RefSeq" id="WP_353567125.1">
    <property type="nucleotide sequence ID" value="NZ_BAABRI010000011.1"/>
</dbReference>
<evidence type="ECO:0000313" key="1">
    <source>
        <dbReference type="EMBL" id="GAA5483000.1"/>
    </source>
</evidence>
<protein>
    <recommendedName>
        <fullName evidence="3">Methyltransferase domain-containing protein</fullName>
    </recommendedName>
</protein>
<dbReference type="EMBL" id="BAABRI010000011">
    <property type="protein sequence ID" value="GAA5483000.1"/>
    <property type="molecule type" value="Genomic_DNA"/>
</dbReference>
<accession>A0ABP9UN40</accession>
<comment type="caution">
    <text evidence="1">The sequence shown here is derived from an EMBL/GenBank/DDBJ whole genome shotgun (WGS) entry which is preliminary data.</text>
</comment>
<evidence type="ECO:0000313" key="2">
    <source>
        <dbReference type="Proteomes" id="UP001476282"/>
    </source>
</evidence>
<evidence type="ECO:0008006" key="3">
    <source>
        <dbReference type="Google" id="ProtNLM"/>
    </source>
</evidence>
<proteinExistence type="predicted"/>